<dbReference type="PROSITE" id="PS50991">
    <property type="entry name" value="PYR_CT"/>
    <property type="match status" value="1"/>
</dbReference>
<dbReference type="PROSITE" id="PS00815">
    <property type="entry name" value="AIPM_HOMOCIT_SYNTH_1"/>
    <property type="match status" value="1"/>
</dbReference>
<keyword evidence="4 7" id="KW-0456">Lyase</keyword>
<dbReference type="GO" id="GO:0004419">
    <property type="term" value="F:hydroxymethylglutaryl-CoA lyase activity"/>
    <property type="evidence" value="ECO:0007669"/>
    <property type="project" value="TreeGrafter"/>
</dbReference>
<dbReference type="InterPro" id="IPR002034">
    <property type="entry name" value="AIPM/Hcit_synth_CS"/>
</dbReference>
<dbReference type="Proteomes" id="UP000541185">
    <property type="component" value="Unassembled WGS sequence"/>
</dbReference>
<dbReference type="Pfam" id="PF00682">
    <property type="entry name" value="HMGL-like"/>
    <property type="match status" value="1"/>
</dbReference>
<name>A0A848HIP0_9BURK</name>
<dbReference type="CDD" id="cd07938">
    <property type="entry name" value="DRE_TIM_HMGL"/>
    <property type="match status" value="1"/>
</dbReference>
<evidence type="ECO:0000256" key="1">
    <source>
        <dbReference type="ARBA" id="ARBA00009405"/>
    </source>
</evidence>
<dbReference type="EMBL" id="JABBFX010000003">
    <property type="protein sequence ID" value="NML47588.1"/>
    <property type="molecule type" value="Genomic_DNA"/>
</dbReference>
<dbReference type="InterPro" id="IPR000891">
    <property type="entry name" value="PYR_CT"/>
</dbReference>
<comment type="caution">
    <text evidence="7">The sequence shown here is derived from an EMBL/GenBank/DDBJ whole genome shotgun (WGS) entry which is preliminary data.</text>
</comment>
<dbReference type="GO" id="GO:0046872">
    <property type="term" value="F:metal ion binding"/>
    <property type="evidence" value="ECO:0007669"/>
    <property type="project" value="UniProtKB-KW"/>
</dbReference>
<dbReference type="PANTHER" id="PTHR42738:SF7">
    <property type="entry name" value="HYDROXYMETHYLGLUTARYL-COA LYASE"/>
    <property type="match status" value="1"/>
</dbReference>
<evidence type="ECO:0000313" key="7">
    <source>
        <dbReference type="EMBL" id="NML47588.1"/>
    </source>
</evidence>
<evidence type="ECO:0000256" key="2">
    <source>
        <dbReference type="ARBA" id="ARBA00022679"/>
    </source>
</evidence>
<keyword evidence="3" id="KW-0479">Metal-binding</keyword>
<dbReference type="GO" id="GO:0046951">
    <property type="term" value="P:ketone body biosynthetic process"/>
    <property type="evidence" value="ECO:0007669"/>
    <property type="project" value="TreeGrafter"/>
</dbReference>
<accession>A0A848HIP0</accession>
<feature type="domain" description="Pyruvate carboxyltransferase" evidence="6">
    <location>
        <begin position="6"/>
        <end position="277"/>
    </location>
</feature>
<dbReference type="RefSeq" id="WP_169421855.1">
    <property type="nucleotide sequence ID" value="NZ_JABBFX010000003.1"/>
</dbReference>
<comment type="similarity">
    <text evidence="5">Belongs to the alpha-IPM synthase/homocitrate synthase family.</text>
</comment>
<dbReference type="Gene3D" id="3.20.20.70">
    <property type="entry name" value="Aldolase class I"/>
    <property type="match status" value="1"/>
</dbReference>
<dbReference type="InterPro" id="IPR013785">
    <property type="entry name" value="Aldolase_TIM"/>
</dbReference>
<organism evidence="7 8">
    <name type="scientific">Ramlibacter agri</name>
    <dbReference type="NCBI Taxonomy" id="2728837"/>
    <lineage>
        <taxon>Bacteria</taxon>
        <taxon>Pseudomonadati</taxon>
        <taxon>Pseudomonadota</taxon>
        <taxon>Betaproteobacteria</taxon>
        <taxon>Burkholderiales</taxon>
        <taxon>Comamonadaceae</taxon>
        <taxon>Ramlibacter</taxon>
    </lineage>
</organism>
<evidence type="ECO:0000256" key="4">
    <source>
        <dbReference type="ARBA" id="ARBA00023239"/>
    </source>
</evidence>
<dbReference type="GO" id="GO:0006552">
    <property type="term" value="P:L-leucine catabolic process"/>
    <property type="evidence" value="ECO:0007669"/>
    <property type="project" value="TreeGrafter"/>
</dbReference>
<evidence type="ECO:0000256" key="3">
    <source>
        <dbReference type="ARBA" id="ARBA00022723"/>
    </source>
</evidence>
<comment type="similarity">
    <text evidence="1">Belongs to the HMG-CoA lyase family.</text>
</comment>
<dbReference type="InterPro" id="IPR043594">
    <property type="entry name" value="HMGL"/>
</dbReference>
<keyword evidence="2 5" id="KW-0808">Transferase</keyword>
<sequence>MSVPDVRVIEVGLRDGLQMVKAILPTASKLAFIAAAYAAGIREMQIGSFVPASRMPQFADTPQVVDYAHRYAGLHGAVMVPNIKGALAALEAGADQLNLPVSASAAHSQANVKTTPDLMISNVARVRELRDAQPEGRRPRIKVGLATAFGCTLQGEVPEAEVERLAIAAIAAGADSVSLSDTTGYADPAKVRRLFNRVRAAAGDQVDTAHFHDTRGLGLANVVAALDCGIRRFDASLAGLGGCPHAPGASGNIVTEDLVFMLQSMGLDTGISVDQLLAMRALLRDGLPEEPLQGSLWKAGVTKTYREHANG</sequence>
<reference evidence="7 8" key="1">
    <citation type="submission" date="2020-04" db="EMBL/GenBank/DDBJ databases">
        <title>Ramlibacter sp. G-1-2-2 isolated from soil.</title>
        <authorList>
            <person name="Dahal R.H."/>
        </authorList>
    </citation>
    <scope>NUCLEOTIDE SEQUENCE [LARGE SCALE GENOMIC DNA]</scope>
    <source>
        <strain evidence="7 8">G-1-2-2</strain>
    </source>
</reference>
<gene>
    <name evidence="7" type="ORF">HHL11_27815</name>
</gene>
<dbReference type="AlphaFoldDB" id="A0A848HIP0"/>
<keyword evidence="8" id="KW-1185">Reference proteome</keyword>
<evidence type="ECO:0000313" key="8">
    <source>
        <dbReference type="Proteomes" id="UP000541185"/>
    </source>
</evidence>
<dbReference type="NCBIfam" id="NF004283">
    <property type="entry name" value="PRK05692.1"/>
    <property type="match status" value="1"/>
</dbReference>
<evidence type="ECO:0000256" key="5">
    <source>
        <dbReference type="RuleBase" id="RU003523"/>
    </source>
</evidence>
<dbReference type="PANTHER" id="PTHR42738">
    <property type="entry name" value="HYDROXYMETHYLGLUTARYL-COA LYASE"/>
    <property type="match status" value="1"/>
</dbReference>
<dbReference type="GO" id="GO:0046912">
    <property type="term" value="F:acyltransferase activity, acyl groups converted into alkyl on transfer"/>
    <property type="evidence" value="ECO:0007669"/>
    <property type="project" value="InterPro"/>
</dbReference>
<dbReference type="SUPFAM" id="SSF51569">
    <property type="entry name" value="Aldolase"/>
    <property type="match status" value="1"/>
</dbReference>
<evidence type="ECO:0000259" key="6">
    <source>
        <dbReference type="PROSITE" id="PS50991"/>
    </source>
</evidence>
<protein>
    <submittedName>
        <fullName evidence="7">Hydroxymethylglutaryl-CoA lyase</fullName>
    </submittedName>
</protein>
<proteinExistence type="inferred from homology"/>